<protein>
    <submittedName>
        <fullName evidence="2">Uncharacterized protein</fullName>
    </submittedName>
</protein>
<dbReference type="HOGENOM" id="CLU_1788017_0_0_1"/>
<reference evidence="2 3" key="1">
    <citation type="journal article" date="2012" name="PLoS Pathog.">
        <title>Diverse lifestyles and strategies of plant pathogenesis encoded in the genomes of eighteen Dothideomycetes fungi.</title>
        <authorList>
            <person name="Ohm R.A."/>
            <person name="Feau N."/>
            <person name="Henrissat B."/>
            <person name="Schoch C.L."/>
            <person name="Horwitz B.A."/>
            <person name="Barry K.W."/>
            <person name="Condon B.J."/>
            <person name="Copeland A.C."/>
            <person name="Dhillon B."/>
            <person name="Glaser F."/>
            <person name="Hesse C.N."/>
            <person name="Kosti I."/>
            <person name="LaButti K."/>
            <person name="Lindquist E.A."/>
            <person name="Lucas S."/>
            <person name="Salamov A.A."/>
            <person name="Bradshaw R.E."/>
            <person name="Ciuffetti L."/>
            <person name="Hamelin R.C."/>
            <person name="Kema G.H.J."/>
            <person name="Lawrence C."/>
            <person name="Scott J.A."/>
            <person name="Spatafora J.W."/>
            <person name="Turgeon B.G."/>
            <person name="de Wit P.J.G.M."/>
            <person name="Zhong S."/>
            <person name="Goodwin S.B."/>
            <person name="Grigoriev I.V."/>
        </authorList>
    </citation>
    <scope>NUCLEOTIDE SEQUENCE [LARGE SCALE GENOMIC DNA]</scope>
    <source>
        <strain evidence="2 3">SO2202</strain>
    </source>
</reference>
<dbReference type="RefSeq" id="XP_016759405.1">
    <property type="nucleotide sequence ID" value="XM_016900778.1"/>
</dbReference>
<dbReference type="AlphaFoldDB" id="M3BVC6"/>
<evidence type="ECO:0000313" key="3">
    <source>
        <dbReference type="Proteomes" id="UP000016931"/>
    </source>
</evidence>
<dbReference type="EMBL" id="KB456266">
    <property type="protein sequence ID" value="EMF11284.1"/>
    <property type="molecule type" value="Genomic_DNA"/>
</dbReference>
<feature type="chain" id="PRO_5004031991" evidence="1">
    <location>
        <begin position="20"/>
        <end position="145"/>
    </location>
</feature>
<accession>M3BVC6</accession>
<dbReference type="GeneID" id="27897915"/>
<evidence type="ECO:0000256" key="1">
    <source>
        <dbReference type="SAM" id="SignalP"/>
    </source>
</evidence>
<name>M3BVC6_SPHMS</name>
<organism evidence="2 3">
    <name type="scientific">Sphaerulina musiva (strain SO2202)</name>
    <name type="common">Poplar stem canker fungus</name>
    <name type="synonym">Septoria musiva</name>
    <dbReference type="NCBI Taxonomy" id="692275"/>
    <lineage>
        <taxon>Eukaryota</taxon>
        <taxon>Fungi</taxon>
        <taxon>Dikarya</taxon>
        <taxon>Ascomycota</taxon>
        <taxon>Pezizomycotina</taxon>
        <taxon>Dothideomycetes</taxon>
        <taxon>Dothideomycetidae</taxon>
        <taxon>Mycosphaerellales</taxon>
        <taxon>Mycosphaerellaceae</taxon>
        <taxon>Sphaerulina</taxon>
    </lineage>
</organism>
<dbReference type="Proteomes" id="UP000016931">
    <property type="component" value="Unassembled WGS sequence"/>
</dbReference>
<keyword evidence="3" id="KW-1185">Reference proteome</keyword>
<feature type="signal peptide" evidence="1">
    <location>
        <begin position="1"/>
        <end position="19"/>
    </location>
</feature>
<keyword evidence="1" id="KW-0732">Signal</keyword>
<sequence length="145" mass="15615">MFASSLLAILLALTSTAHAACSDHEVRLDCKSGGCPKEEATCPEGIEGVVAQSRMVTRYSCDTTLPVCLVKLGHAQASVALETTTCEALLPPTPTVYTVLHLTQQQKLDRSRPCIMNAFRPLSTRVGASQHYSLPLVLAGQFEDR</sequence>
<proteinExistence type="predicted"/>
<gene>
    <name evidence="2" type="ORF">SEPMUDRAFT_109376</name>
</gene>
<evidence type="ECO:0000313" key="2">
    <source>
        <dbReference type="EMBL" id="EMF11284.1"/>
    </source>
</evidence>